<accession>X1PX41</accession>
<feature type="non-terminal residue" evidence="2">
    <location>
        <position position="248"/>
    </location>
</feature>
<organism evidence="2">
    <name type="scientific">marine sediment metagenome</name>
    <dbReference type="NCBI Taxonomy" id="412755"/>
    <lineage>
        <taxon>unclassified sequences</taxon>
        <taxon>metagenomes</taxon>
        <taxon>ecological metagenomes</taxon>
    </lineage>
</organism>
<comment type="caution">
    <text evidence="2">The sequence shown here is derived from an EMBL/GenBank/DDBJ whole genome shotgun (WGS) entry which is preliminary data.</text>
</comment>
<dbReference type="Gene3D" id="3.30.160.60">
    <property type="entry name" value="Classic Zinc Finger"/>
    <property type="match status" value="1"/>
</dbReference>
<evidence type="ECO:0000259" key="1">
    <source>
        <dbReference type="PROSITE" id="PS50157"/>
    </source>
</evidence>
<sequence length="248" mass="27297">MPEKRRISPAIILAAGTGIAVAAVAGIYALARAAPPEEEAPPEVYTCPLCGAEFASEQELINHLDREHPARPRIVSATWKATYNQYGGFYGQLVKAVITVDSPVAFTGELKVSLPGEIAGAGLINHDQMLQKALTTVAQVDPEGEFYIGTSYSTALKALVYGHYSKMDAVRDSCSHTVDFPEGVSTFDVAFFLRPDYFRYSYSRGELKWVDKPYYLPTLHSPKVELYDEADNLLDSAEYRYAIEVKSA</sequence>
<reference evidence="2" key="1">
    <citation type="journal article" date="2014" name="Front. Microbiol.">
        <title>High frequency of phylogenetically diverse reductive dehalogenase-homologous genes in deep subseafloor sedimentary metagenomes.</title>
        <authorList>
            <person name="Kawai M."/>
            <person name="Futagami T."/>
            <person name="Toyoda A."/>
            <person name="Takaki Y."/>
            <person name="Nishi S."/>
            <person name="Hori S."/>
            <person name="Arai W."/>
            <person name="Tsubouchi T."/>
            <person name="Morono Y."/>
            <person name="Uchiyama I."/>
            <person name="Ito T."/>
            <person name="Fujiyama A."/>
            <person name="Inagaki F."/>
            <person name="Takami H."/>
        </authorList>
    </citation>
    <scope>NUCLEOTIDE SEQUENCE</scope>
    <source>
        <strain evidence="2">Expedition CK06-06</strain>
    </source>
</reference>
<proteinExistence type="predicted"/>
<dbReference type="PROSITE" id="PS00028">
    <property type="entry name" value="ZINC_FINGER_C2H2_1"/>
    <property type="match status" value="1"/>
</dbReference>
<dbReference type="PROSITE" id="PS50157">
    <property type="entry name" value="ZINC_FINGER_C2H2_2"/>
    <property type="match status" value="1"/>
</dbReference>
<feature type="domain" description="C2H2-type" evidence="1">
    <location>
        <begin position="45"/>
        <end position="73"/>
    </location>
</feature>
<dbReference type="EMBL" id="BARW01000197">
    <property type="protein sequence ID" value="GAI60872.1"/>
    <property type="molecule type" value="Genomic_DNA"/>
</dbReference>
<dbReference type="SMART" id="SM00355">
    <property type="entry name" value="ZnF_C2H2"/>
    <property type="match status" value="1"/>
</dbReference>
<evidence type="ECO:0000313" key="2">
    <source>
        <dbReference type="EMBL" id="GAI60872.1"/>
    </source>
</evidence>
<protein>
    <recommendedName>
        <fullName evidence="1">C2H2-type domain-containing protein</fullName>
    </recommendedName>
</protein>
<dbReference type="InterPro" id="IPR013087">
    <property type="entry name" value="Znf_C2H2_type"/>
</dbReference>
<gene>
    <name evidence="2" type="ORF">S12H4_01107</name>
</gene>
<dbReference type="AlphaFoldDB" id="X1PX41"/>
<dbReference type="Pfam" id="PF13912">
    <property type="entry name" value="zf-C2H2_6"/>
    <property type="match status" value="1"/>
</dbReference>
<name>X1PX41_9ZZZZ</name>